<gene>
    <name evidence="2" type="ORF">Nkreftii_004174</name>
</gene>
<dbReference type="EMBL" id="CP047423">
    <property type="protein sequence ID" value="QPD06400.1"/>
    <property type="molecule type" value="Genomic_DNA"/>
</dbReference>
<evidence type="ECO:0000313" key="2">
    <source>
        <dbReference type="EMBL" id="QPD06400.1"/>
    </source>
</evidence>
<protein>
    <submittedName>
        <fullName evidence="2">DNA primase</fullName>
    </submittedName>
</protein>
<dbReference type="AlphaFoldDB" id="A0A7S8FIG3"/>
<dbReference type="KEGG" id="nkf:Nkreftii_004174"/>
<dbReference type="Pfam" id="PF12307">
    <property type="entry name" value="DUF3631"/>
    <property type="match status" value="1"/>
</dbReference>
<sequence length="512" mass="56226">MTDTMQENRVQFAIAQALNDAPPIGEGQLDQLALLPPIEYGQARKRVAEELGVSVALLDKAIEDRKKQLLPAVPVGNGRPLELPAIPLADAPVNGEAVFDTVLSVLRTYVILPEHSAIAIALWIFRAHCDDAFNISPRLAVLSPVKRCGKTTLLELIAKLVPRSLPTSNVTASVIFRAVEKLHPTLLIDEADSFLTDKEELRGIVNSGHRRESAHVLRNVGDDHEPRLFSTWCPMVIAGIGTLPETIEDRSIIVSMRRKQVGETVQPLRWNSRQGDAIQQQLATIASALARWGFDHTPGLRAIDPVIPEGLHDRTADNWHPLLTIAEKIGGPVIEQARAAAVALSIGEMKTESRGVELLRDIAELFEQDQRDRFTSQGICDLLAGLEERPWSDWRRGKPLNPNQLARLLKDFGIHSRSIRFDSGVQRGYHREDFGDAFGRYLTSHPATLPSSNCYSATTCSQSGQTQLLQRATNSPCSTSENVPNPAPSATCSGVALQNQEIGLEEVIDLVD</sequence>
<dbReference type="InterPro" id="IPR027417">
    <property type="entry name" value="P-loop_NTPase"/>
</dbReference>
<name>A0A7S8FIG3_9BACT</name>
<organism evidence="2 3">
    <name type="scientific">Candidatus Nitrospira kreftii</name>
    <dbReference type="NCBI Taxonomy" id="2652173"/>
    <lineage>
        <taxon>Bacteria</taxon>
        <taxon>Pseudomonadati</taxon>
        <taxon>Nitrospirota</taxon>
        <taxon>Nitrospiria</taxon>
        <taxon>Nitrospirales</taxon>
        <taxon>Nitrospiraceae</taxon>
        <taxon>Nitrospira</taxon>
    </lineage>
</organism>
<dbReference type="InterPro" id="IPR022081">
    <property type="entry name" value="DUF3631"/>
</dbReference>
<feature type="domain" description="DUF3631" evidence="1">
    <location>
        <begin position="256"/>
        <end position="441"/>
    </location>
</feature>
<evidence type="ECO:0000259" key="1">
    <source>
        <dbReference type="Pfam" id="PF12307"/>
    </source>
</evidence>
<accession>A0A7S8FIG3</accession>
<dbReference type="Proteomes" id="UP000593737">
    <property type="component" value="Chromosome"/>
</dbReference>
<evidence type="ECO:0000313" key="3">
    <source>
        <dbReference type="Proteomes" id="UP000593737"/>
    </source>
</evidence>
<reference evidence="2 3" key="1">
    <citation type="journal article" date="2020" name="ISME J.">
        <title>Enrichment and physiological characterization of a novel comammox Nitrospira indicates ammonium inhibition of complete nitrification.</title>
        <authorList>
            <person name="Sakoula D."/>
            <person name="Koch H."/>
            <person name="Frank J."/>
            <person name="Jetten M.S.M."/>
            <person name="van Kessel M.A.H.J."/>
            <person name="Lucker S."/>
        </authorList>
    </citation>
    <scope>NUCLEOTIDE SEQUENCE [LARGE SCALE GENOMIC DNA]</scope>
    <source>
        <strain evidence="2">Comreactor17</strain>
    </source>
</reference>
<dbReference type="SUPFAM" id="SSF52540">
    <property type="entry name" value="P-loop containing nucleoside triphosphate hydrolases"/>
    <property type="match status" value="1"/>
</dbReference>
<proteinExistence type="predicted"/>